<protein>
    <submittedName>
        <fullName evidence="2">Uncharacterized protein</fullName>
    </submittedName>
</protein>
<feature type="compositionally biased region" description="Low complexity" evidence="1">
    <location>
        <begin position="1811"/>
        <end position="1820"/>
    </location>
</feature>
<sequence length="2109" mass="218196">MAVDAPTAAPANGRQVNVHGAVVYDGRQGPSPAVPPVAATAAPPSTGDGSPAPSPTPTPMRDGLFPSCPQPELSTLRYNTHIHLPGRHMAAELGMPPPLQPLDLSARREWFDATPTIQDVRYFEGALARGVPHLGPVGLRTTGGGGAPTGSTGSCGSTVARVREEDCYYLVRKEAMLRLPDHKRRQLLALTKDHNARGGPVLFCGPPGLVNDPTNMLDDILAATRACEDGMRNANALGGEPGGECKAHLEGPFPWTVGGHEWEKLGPAGLGTDGATTATASAVAGTEIAAAKGSSASDGGCAATATPPPPLRDHFYGPVQLCAMDMAHRYEHRLGTTPVSAAFRSFLGKRSPEEEVNHAHPVTPAKLLSYMRSMIDAYGVQSDPRVIQVREQCAALRPCVASPQELARAAARAAAAAVAGRRTAAIAAPIDKSELLARAREQGGPPSQLLEAITNAAAAVAARKRSAAGAELQSQPRCAAASKRAVVAGRSTQRTLARSVRTTADGGGTESNNLADGGNDNDAEGDGFGVGPGGRVPVGLKVPVYPLTADDTLFMTSGELMRLAHRTLMLHAPLWLRDILNERQNDALDFGTCRPTDGGLGVFAHFANMLKRPLLALELATFSHVDRSQPATLMSFATPFAVPSDLEDALRRLRNGLADRKHALWLQARNLMEQWRLQHPAAASRQSPGTIPTALGGGDAHPLLNASPERISKRGSVWVVVPGCRLHQLAQAFNKTTKRSWPRNHNGFFSVKYGRDLDTLVSVCWRHGVPFHVVYHCEGDLLLPGMGAAHAVMPLHCASMKISQDFLAPSGPALRLLWELDALRQEHHLLWAARRAKELKVEPPQRASASTATAAAAITAACPLAVQRVRERGRVPMRDEPRQEVQVDGAIVEGGGDVHPHTLSAVPHLQRHQLHQPQEHELQQLPRELVESDGTHVANRVTDSRPACELDVIAAVATSVVATEAKAAGLSSARGADQPPAACSGRMQDAASPLQPPTMAVQAQTQVVASGAGSALIVEGASRGQELHHQLQHEQVQKLPRAMAAAEEREKAAECRESGCGAPAMGALLISESAPATPTAYERCEKPLAPEALVVEVGKHMECHAGATQITAPAPALAATESTKTQEAMPTPTASTAPAPPVADMAVTMPSCCCRTALGSSVTQIQQHRSPTSSAVSRIITGLGRSGSMDAPKDACGCGRKEHREAEEEDDGKKGGCQCKGRQDQHQQAATTSIGVIMAAGCGTAAEPDVGASSVDDAAGHAQLVLPPSIASSSAPTQEVPSDSSVVFNEGADRNCDQRGIAAAPDALVGSSGLLVPGATVVESGEVATGIAGVGIAVLDPALAEEPAAGEASAIASAASARDRDSAGSMLAADVPVAAAAAMAEIEKDAGAPDATSEMLAVPCTVHATGGMGGIVVDDTGQSGSNCAGPPPTALTNAASDIPATDDPAGFIKSAFAVAALLTAATTRVTPMLSGAEAGSGGCGGNMVTDGHDAGVVLSGANVEGIEAKTDTGDGGGEAVAAAAVAADGRVETPVDQALAIVPTVSPAVSATVPGTAGGMQMDCAHPDEAVPDSRSPEDRLLAGANLDLGSKSVPAPGHLKEELRMALVPGCQGAPMFRDTASLPLPQPSEAATVEADPLRKLLVLQLLLSEERLLKGRRSLVTMAQLSCTSQFCSRSQHQGQAAVLDQPATSQLWAMTVRDELQVLARCRVNALERLSKLAILVPPSTPQTPLLPMVGQVVTALASLQGASNPSDTTQPASVSLLQPDNWVGTSPMTEDREQVRPAVVPKQPKNAVAEEQGERAARRDAPAAASGDPAAVLGPNLDPPRRMTRGSKQRQVLQHPGVQEKPAKGPDNPRKQRQLLQLSVAAAEARARAVEGRKAATAATAPSGGNSGPAKRKISEDLPLSLLAIKATARGAAPRQKGAPAPVKRSVKGGGNSAAGAVSSRPQTDRQPPVGSAPLDSTQRKRGRAEWPGGAVAKKARGAASAAALPVAVASAAEKPRSEKVGRAQVAAGASVAAVMMVMGGSVGAPTSEHSVALNNARDAFLTQSILVGLALNVSYTRCHQELVRLRRRRAEETAAPTAGEAEGAVGMLVDDARSMQAVR</sequence>
<feature type="region of interest" description="Disordered" evidence="1">
    <location>
        <begin position="491"/>
        <end position="532"/>
    </location>
</feature>
<dbReference type="OrthoDB" id="550227at2759"/>
<feature type="compositionally biased region" description="Low complexity" evidence="1">
    <location>
        <begin position="36"/>
        <end position="46"/>
    </location>
</feature>
<accession>A0A8J4CYZ0</accession>
<feature type="region of interest" description="Disordered" evidence="1">
    <location>
        <begin position="1918"/>
        <end position="1982"/>
    </location>
</feature>
<gene>
    <name evidence="2" type="ORF">Vretifemale_19945</name>
</gene>
<organism evidence="2 3">
    <name type="scientific">Volvox reticuliferus</name>
    <dbReference type="NCBI Taxonomy" id="1737510"/>
    <lineage>
        <taxon>Eukaryota</taxon>
        <taxon>Viridiplantae</taxon>
        <taxon>Chlorophyta</taxon>
        <taxon>core chlorophytes</taxon>
        <taxon>Chlorophyceae</taxon>
        <taxon>CS clade</taxon>
        <taxon>Chlamydomonadales</taxon>
        <taxon>Volvocaceae</taxon>
        <taxon>Volvox</taxon>
    </lineage>
</organism>
<feature type="compositionally biased region" description="Low complexity" evidence="1">
    <location>
        <begin position="1128"/>
        <end position="1137"/>
    </location>
</feature>
<feature type="compositionally biased region" description="Polar residues" evidence="1">
    <location>
        <begin position="1270"/>
        <end position="1287"/>
    </location>
</feature>
<evidence type="ECO:0000313" key="2">
    <source>
        <dbReference type="EMBL" id="GIL92481.1"/>
    </source>
</evidence>
<feature type="compositionally biased region" description="Polar residues" evidence="1">
    <location>
        <begin position="491"/>
        <end position="502"/>
    </location>
</feature>
<feature type="region of interest" description="Disordered" evidence="1">
    <location>
        <begin position="1"/>
        <end position="62"/>
    </location>
</feature>
<dbReference type="EMBL" id="BNCP01000078">
    <property type="protein sequence ID" value="GIL92481.1"/>
    <property type="molecule type" value="Genomic_DNA"/>
</dbReference>
<dbReference type="Proteomes" id="UP000747110">
    <property type="component" value="Unassembled WGS sequence"/>
</dbReference>
<feature type="region of interest" description="Disordered" evidence="1">
    <location>
        <begin position="1882"/>
        <end position="1902"/>
    </location>
</feature>
<name>A0A8J4CYZ0_9CHLO</name>
<evidence type="ECO:0000313" key="3">
    <source>
        <dbReference type="Proteomes" id="UP000747110"/>
    </source>
</evidence>
<comment type="caution">
    <text evidence="2">The sequence shown here is derived from an EMBL/GenBank/DDBJ whole genome shotgun (WGS) entry which is preliminary data.</text>
</comment>
<feature type="compositionally biased region" description="Basic and acidic residues" evidence="1">
    <location>
        <begin position="1850"/>
        <end position="1859"/>
    </location>
</feature>
<keyword evidence="3" id="KW-1185">Reference proteome</keyword>
<feature type="compositionally biased region" description="Polar residues" evidence="1">
    <location>
        <begin position="1750"/>
        <end position="1777"/>
    </location>
</feature>
<feature type="region of interest" description="Disordered" evidence="1">
    <location>
        <begin position="1270"/>
        <end position="1290"/>
    </location>
</feature>
<feature type="region of interest" description="Disordered" evidence="1">
    <location>
        <begin position="1750"/>
        <end position="1860"/>
    </location>
</feature>
<evidence type="ECO:0000256" key="1">
    <source>
        <dbReference type="SAM" id="MobiDB-lite"/>
    </source>
</evidence>
<proteinExistence type="predicted"/>
<feature type="region of interest" description="Disordered" evidence="1">
    <location>
        <begin position="969"/>
        <end position="995"/>
    </location>
</feature>
<reference evidence="2" key="1">
    <citation type="journal article" date="2021" name="Proc. Natl. Acad. Sci. U.S.A.">
        <title>Three genomes in the algal genus Volvox reveal the fate of a haploid sex-determining region after a transition to homothallism.</title>
        <authorList>
            <person name="Yamamoto K."/>
            <person name="Hamaji T."/>
            <person name="Kawai-Toyooka H."/>
            <person name="Matsuzaki R."/>
            <person name="Takahashi F."/>
            <person name="Nishimura Y."/>
            <person name="Kawachi M."/>
            <person name="Noguchi H."/>
            <person name="Minakuchi Y."/>
            <person name="Umen J.G."/>
            <person name="Toyoda A."/>
            <person name="Nozaki H."/>
        </authorList>
    </citation>
    <scope>NUCLEOTIDE SEQUENCE</scope>
    <source>
        <strain evidence="2">NIES-3786</strain>
    </source>
</reference>
<feature type="compositionally biased region" description="Basic and acidic residues" evidence="1">
    <location>
        <begin position="1801"/>
        <end position="1810"/>
    </location>
</feature>
<feature type="region of interest" description="Disordered" evidence="1">
    <location>
        <begin position="1118"/>
        <end position="1139"/>
    </location>
</feature>